<accession>A0A4Y2DED0</accession>
<dbReference type="Proteomes" id="UP000499080">
    <property type="component" value="Unassembled WGS sequence"/>
</dbReference>
<dbReference type="EMBL" id="BGPR01000355">
    <property type="protein sequence ID" value="GBM15152.1"/>
    <property type="molecule type" value="Genomic_DNA"/>
</dbReference>
<sequence>MTLIVHVHPTGTVTVAAGIGARVGVLSVNTVPCSSNWYSNCGCGNRNMGRFSVCEHDTMFIQLVYNYGTGTEAWAVFFWNTDPMSSQLGTNCGCGTGSMGRLSVCEHDPMFIQLVQ</sequence>
<reference evidence="1 2" key="1">
    <citation type="journal article" date="2019" name="Sci. Rep.">
        <title>Orb-weaving spider Araneus ventricosus genome elucidates the spidroin gene catalogue.</title>
        <authorList>
            <person name="Kono N."/>
            <person name="Nakamura H."/>
            <person name="Ohtoshi R."/>
            <person name="Moran D.A.P."/>
            <person name="Shinohara A."/>
            <person name="Yoshida Y."/>
            <person name="Fujiwara M."/>
            <person name="Mori M."/>
            <person name="Tomita M."/>
            <person name="Arakawa K."/>
        </authorList>
    </citation>
    <scope>NUCLEOTIDE SEQUENCE [LARGE SCALE GENOMIC DNA]</scope>
</reference>
<dbReference type="AlphaFoldDB" id="A0A4Y2DED0"/>
<evidence type="ECO:0000313" key="1">
    <source>
        <dbReference type="EMBL" id="GBM15152.1"/>
    </source>
</evidence>
<protein>
    <submittedName>
        <fullName evidence="1">Uncharacterized protein</fullName>
    </submittedName>
</protein>
<evidence type="ECO:0000313" key="2">
    <source>
        <dbReference type="Proteomes" id="UP000499080"/>
    </source>
</evidence>
<name>A0A4Y2DED0_ARAVE</name>
<comment type="caution">
    <text evidence="1">The sequence shown here is derived from an EMBL/GenBank/DDBJ whole genome shotgun (WGS) entry which is preliminary data.</text>
</comment>
<organism evidence="1 2">
    <name type="scientific">Araneus ventricosus</name>
    <name type="common">Orbweaver spider</name>
    <name type="synonym">Epeira ventricosa</name>
    <dbReference type="NCBI Taxonomy" id="182803"/>
    <lineage>
        <taxon>Eukaryota</taxon>
        <taxon>Metazoa</taxon>
        <taxon>Ecdysozoa</taxon>
        <taxon>Arthropoda</taxon>
        <taxon>Chelicerata</taxon>
        <taxon>Arachnida</taxon>
        <taxon>Araneae</taxon>
        <taxon>Araneomorphae</taxon>
        <taxon>Entelegynae</taxon>
        <taxon>Araneoidea</taxon>
        <taxon>Araneidae</taxon>
        <taxon>Araneus</taxon>
    </lineage>
</organism>
<gene>
    <name evidence="1" type="ORF">AVEN_242189_1</name>
</gene>
<keyword evidence="2" id="KW-1185">Reference proteome</keyword>
<proteinExistence type="predicted"/>